<evidence type="ECO:0000256" key="1">
    <source>
        <dbReference type="ARBA" id="ARBA00022801"/>
    </source>
</evidence>
<feature type="signal peptide" evidence="5">
    <location>
        <begin position="1"/>
        <end position="25"/>
    </location>
</feature>
<evidence type="ECO:0000313" key="8">
    <source>
        <dbReference type="Proteomes" id="UP000431901"/>
    </source>
</evidence>
<dbReference type="InterPro" id="IPR017853">
    <property type="entry name" value="GH"/>
</dbReference>
<dbReference type="InterPro" id="IPR022790">
    <property type="entry name" value="GH26_dom"/>
</dbReference>
<sequence length="358" mass="38549">MIMLKGHRARTTALLAVALAGTLPAAGCGDGAGAEPRITTTTRAGVAPEPPAKGAYFGVWAAPPPLDGRPAPTEPPASAGPLAPGRGATAPGMAPVAALERGLGRQVDIVQRYYGWKADFPAPEDRAVAAGPRQLMITWKGGDTKEIVSGRFDRLIQARAHAIKALGKPVFLRWRDMDAGALAGRVHDAPSFVAAWKHVRTIFAAEGVANVAWVWCPTANGFAGRNAPSYYPGDDQVDWICADAEPTPSATYMDLSESTKLFFDWAKDRPKPVMIGEFGAPVAYGTRRAEWLRRAAVVLQNPQVKAVLYFDSDERAEERRDTRRRYAVDGDARAVSALRELATLPYFNPRNVPVTPGR</sequence>
<name>A0A6I4W8D3_9ACTN</name>
<feature type="compositionally biased region" description="Pro residues" evidence="4">
    <location>
        <begin position="64"/>
        <end position="75"/>
    </location>
</feature>
<comment type="similarity">
    <text evidence="3">Belongs to the glycosyl hydrolase 26 family.</text>
</comment>
<evidence type="ECO:0000259" key="6">
    <source>
        <dbReference type="PROSITE" id="PS51764"/>
    </source>
</evidence>
<evidence type="ECO:0000313" key="7">
    <source>
        <dbReference type="EMBL" id="MXQ64505.1"/>
    </source>
</evidence>
<gene>
    <name evidence="7" type="ORF">GQ466_10695</name>
</gene>
<dbReference type="AlphaFoldDB" id="A0A6I4W8D3"/>
<feature type="domain" description="GH26" evidence="6">
    <location>
        <begin position="37"/>
        <end position="338"/>
    </location>
</feature>
<evidence type="ECO:0000256" key="5">
    <source>
        <dbReference type="SAM" id="SignalP"/>
    </source>
</evidence>
<keyword evidence="2" id="KW-0326">Glycosidase</keyword>
<dbReference type="GO" id="GO:0004553">
    <property type="term" value="F:hydrolase activity, hydrolyzing O-glycosyl compounds"/>
    <property type="evidence" value="ECO:0007669"/>
    <property type="project" value="InterPro"/>
</dbReference>
<dbReference type="EMBL" id="WUTW01000002">
    <property type="protein sequence ID" value="MXQ64505.1"/>
    <property type="molecule type" value="Genomic_DNA"/>
</dbReference>
<evidence type="ECO:0000256" key="4">
    <source>
        <dbReference type="SAM" id="MobiDB-lite"/>
    </source>
</evidence>
<protein>
    <recommendedName>
        <fullName evidence="6">GH26 domain-containing protein</fullName>
    </recommendedName>
</protein>
<dbReference type="Proteomes" id="UP000431901">
    <property type="component" value="Unassembled WGS sequence"/>
</dbReference>
<keyword evidence="5" id="KW-0732">Signal</keyword>
<reference evidence="7 8" key="1">
    <citation type="submission" date="2019-12" db="EMBL/GenBank/DDBJ databases">
        <title>Nocardia macrotermitis sp. nov. and Nocardia aurantia sp. nov., isolated from the gut of the fungus growing-termite Macrotermes natalensis.</title>
        <authorList>
            <person name="Christine B."/>
            <person name="Rene B."/>
        </authorList>
    </citation>
    <scope>NUCLEOTIDE SEQUENCE [LARGE SCALE GENOMIC DNA]</scope>
    <source>
        <strain evidence="7 8">DSM 102126</strain>
    </source>
</reference>
<feature type="region of interest" description="Disordered" evidence="4">
    <location>
        <begin position="64"/>
        <end position="88"/>
    </location>
</feature>
<organism evidence="7 8">
    <name type="scientific">Actinomadura rayongensis</name>
    <dbReference type="NCBI Taxonomy" id="1429076"/>
    <lineage>
        <taxon>Bacteria</taxon>
        <taxon>Bacillati</taxon>
        <taxon>Actinomycetota</taxon>
        <taxon>Actinomycetes</taxon>
        <taxon>Streptosporangiales</taxon>
        <taxon>Thermomonosporaceae</taxon>
        <taxon>Actinomadura</taxon>
    </lineage>
</organism>
<proteinExistence type="inferred from homology"/>
<dbReference type="PROSITE" id="PS51764">
    <property type="entry name" value="GH26"/>
    <property type="match status" value="1"/>
</dbReference>
<keyword evidence="8" id="KW-1185">Reference proteome</keyword>
<dbReference type="Gene3D" id="3.20.20.80">
    <property type="entry name" value="Glycosidases"/>
    <property type="match status" value="1"/>
</dbReference>
<evidence type="ECO:0000256" key="2">
    <source>
        <dbReference type="ARBA" id="ARBA00023295"/>
    </source>
</evidence>
<dbReference type="OrthoDB" id="9816550at2"/>
<comment type="caution">
    <text evidence="7">The sequence shown here is derived from an EMBL/GenBank/DDBJ whole genome shotgun (WGS) entry which is preliminary data.</text>
</comment>
<feature type="chain" id="PRO_5039598566" description="GH26 domain-containing protein" evidence="5">
    <location>
        <begin position="26"/>
        <end position="358"/>
    </location>
</feature>
<keyword evidence="1" id="KW-0378">Hydrolase</keyword>
<evidence type="ECO:0000256" key="3">
    <source>
        <dbReference type="PROSITE-ProRule" id="PRU01100"/>
    </source>
</evidence>
<dbReference type="RefSeq" id="WP_161102727.1">
    <property type="nucleotide sequence ID" value="NZ_JBHLYI010000001.1"/>
</dbReference>
<comment type="caution">
    <text evidence="3">Lacks conserved residue(s) required for the propagation of feature annotation.</text>
</comment>
<accession>A0A6I4W8D3</accession>
<dbReference type="SUPFAM" id="SSF51445">
    <property type="entry name" value="(Trans)glycosidases"/>
    <property type="match status" value="1"/>
</dbReference>